<dbReference type="OrthoDB" id="7875768at2"/>
<dbReference type="AlphaFoldDB" id="A0A917AMX8"/>
<reference evidence="1" key="2">
    <citation type="submission" date="2020-09" db="EMBL/GenBank/DDBJ databases">
        <authorList>
            <person name="Sun Q."/>
            <person name="Zhou Y."/>
        </authorList>
    </citation>
    <scope>NUCLEOTIDE SEQUENCE</scope>
    <source>
        <strain evidence="1">CGMCC 1.16012</strain>
    </source>
</reference>
<dbReference type="Proteomes" id="UP000606730">
    <property type="component" value="Unassembled WGS sequence"/>
</dbReference>
<sequence length="177" mass="19385">MTQSGDPAEINEVLSSIRRLVSDGSGQDVANPEVEEGKLVLTSDHRIVEQVAELVLTNPVLVPNQTWEETSVDDRVLRLENAVAVAARNWPAASEEIADPVEEADVAPLELSSPLVPVETKPSPLPAELVDTPELRNMIAEILREELKGEVGDKLSQSLRKVVRREIARALTERDLS</sequence>
<dbReference type="EMBL" id="BMKN01000002">
    <property type="protein sequence ID" value="GGE59145.1"/>
    <property type="molecule type" value="Genomic_DNA"/>
</dbReference>
<gene>
    <name evidence="1" type="ORF">GCM10011517_28590</name>
</gene>
<protein>
    <recommendedName>
        <fullName evidence="3">DUF2497 domain-containing protein</fullName>
    </recommendedName>
</protein>
<keyword evidence="2" id="KW-1185">Reference proteome</keyword>
<evidence type="ECO:0000313" key="2">
    <source>
        <dbReference type="Proteomes" id="UP000606730"/>
    </source>
</evidence>
<evidence type="ECO:0000313" key="1">
    <source>
        <dbReference type="EMBL" id="GGE59145.1"/>
    </source>
</evidence>
<organism evidence="1 2">
    <name type="scientific">Actibacterium pelagium</name>
    <dbReference type="NCBI Taxonomy" id="2029103"/>
    <lineage>
        <taxon>Bacteria</taxon>
        <taxon>Pseudomonadati</taxon>
        <taxon>Pseudomonadota</taxon>
        <taxon>Alphaproteobacteria</taxon>
        <taxon>Rhodobacterales</taxon>
        <taxon>Roseobacteraceae</taxon>
        <taxon>Actibacterium</taxon>
    </lineage>
</organism>
<accession>A0A917AMX8</accession>
<name>A0A917AMX8_9RHOB</name>
<proteinExistence type="predicted"/>
<reference evidence="1" key="1">
    <citation type="journal article" date="2014" name="Int. J. Syst. Evol. Microbiol.">
        <title>Complete genome sequence of Corynebacterium casei LMG S-19264T (=DSM 44701T), isolated from a smear-ripened cheese.</title>
        <authorList>
            <consortium name="US DOE Joint Genome Institute (JGI-PGF)"/>
            <person name="Walter F."/>
            <person name="Albersmeier A."/>
            <person name="Kalinowski J."/>
            <person name="Ruckert C."/>
        </authorList>
    </citation>
    <scope>NUCLEOTIDE SEQUENCE</scope>
    <source>
        <strain evidence="1">CGMCC 1.16012</strain>
    </source>
</reference>
<comment type="caution">
    <text evidence="1">The sequence shown here is derived from an EMBL/GenBank/DDBJ whole genome shotgun (WGS) entry which is preliminary data.</text>
</comment>
<evidence type="ECO:0008006" key="3">
    <source>
        <dbReference type="Google" id="ProtNLM"/>
    </source>
</evidence>
<dbReference type="RefSeq" id="WP_095594716.1">
    <property type="nucleotide sequence ID" value="NZ_BMKN01000002.1"/>
</dbReference>